<dbReference type="GO" id="GO:0015280">
    <property type="term" value="F:ligand-gated sodium channel activity"/>
    <property type="evidence" value="ECO:0007669"/>
    <property type="project" value="TreeGrafter"/>
</dbReference>
<keyword evidence="6" id="KW-1133">Transmembrane helix</keyword>
<evidence type="ECO:0000256" key="1">
    <source>
        <dbReference type="ARBA" id="ARBA00004141"/>
    </source>
</evidence>
<protein>
    <submittedName>
        <fullName evidence="13">Acid-sensing ion channel 4</fullName>
    </submittedName>
</protein>
<dbReference type="Proteomes" id="UP000499080">
    <property type="component" value="Unassembled WGS sequence"/>
</dbReference>
<keyword evidence="14" id="KW-1185">Reference proteome</keyword>
<dbReference type="PANTHER" id="PTHR11690:SF299">
    <property type="entry name" value="PICKPOCKET 20, ISOFORM A"/>
    <property type="match status" value="1"/>
</dbReference>
<gene>
    <name evidence="13" type="primary">asic4_8</name>
    <name evidence="13" type="ORF">AVEN_53288_1</name>
</gene>
<evidence type="ECO:0000256" key="8">
    <source>
        <dbReference type="ARBA" id="ARBA00023065"/>
    </source>
</evidence>
<evidence type="ECO:0000256" key="3">
    <source>
        <dbReference type="ARBA" id="ARBA00022448"/>
    </source>
</evidence>
<keyword evidence="7" id="KW-0915">Sodium</keyword>
<dbReference type="AlphaFoldDB" id="A0A4Y2AAH5"/>
<name>A0A4Y2AAH5_ARAVE</name>
<keyword evidence="4 12" id="KW-0894">Sodium channel</keyword>
<keyword evidence="9" id="KW-0472">Membrane</keyword>
<reference evidence="13 14" key="1">
    <citation type="journal article" date="2019" name="Sci. Rep.">
        <title>Orb-weaving spider Araneus ventricosus genome elucidates the spidroin gene catalogue.</title>
        <authorList>
            <person name="Kono N."/>
            <person name="Nakamura H."/>
            <person name="Ohtoshi R."/>
            <person name="Moran D.A.P."/>
            <person name="Shinohara A."/>
            <person name="Yoshida Y."/>
            <person name="Fujiwara M."/>
            <person name="Mori M."/>
            <person name="Tomita M."/>
            <person name="Arakawa K."/>
        </authorList>
    </citation>
    <scope>NUCLEOTIDE SEQUENCE [LARGE SCALE GENOMIC DNA]</scope>
</reference>
<dbReference type="PANTHER" id="PTHR11690">
    <property type="entry name" value="AMILORIDE-SENSITIVE SODIUM CHANNEL-RELATED"/>
    <property type="match status" value="1"/>
</dbReference>
<dbReference type="Pfam" id="PF00858">
    <property type="entry name" value="ASC"/>
    <property type="match status" value="1"/>
</dbReference>
<dbReference type="Gene3D" id="2.60.470.10">
    <property type="entry name" value="Acid-sensing ion channels like domains"/>
    <property type="match status" value="1"/>
</dbReference>
<keyword evidence="3 12" id="KW-0813">Transport</keyword>
<evidence type="ECO:0000256" key="11">
    <source>
        <dbReference type="ARBA" id="ARBA00023303"/>
    </source>
</evidence>
<comment type="similarity">
    <text evidence="2 12">Belongs to the amiloride-sensitive sodium channel (TC 1.A.6) family.</text>
</comment>
<evidence type="ECO:0000256" key="5">
    <source>
        <dbReference type="ARBA" id="ARBA00022692"/>
    </source>
</evidence>
<keyword evidence="8 12" id="KW-0406">Ion transport</keyword>
<keyword evidence="5 12" id="KW-0812">Transmembrane</keyword>
<comment type="subcellular location">
    <subcellularLocation>
        <location evidence="1">Membrane</location>
        <topology evidence="1">Multi-pass membrane protein</topology>
    </subcellularLocation>
</comment>
<evidence type="ECO:0000256" key="12">
    <source>
        <dbReference type="RuleBase" id="RU000679"/>
    </source>
</evidence>
<evidence type="ECO:0000256" key="7">
    <source>
        <dbReference type="ARBA" id="ARBA00023053"/>
    </source>
</evidence>
<evidence type="ECO:0000256" key="2">
    <source>
        <dbReference type="ARBA" id="ARBA00007193"/>
    </source>
</evidence>
<accession>A0A4Y2AAH5</accession>
<dbReference type="EMBL" id="BGPR01000010">
    <property type="protein sequence ID" value="GBL76557.1"/>
    <property type="molecule type" value="Genomic_DNA"/>
</dbReference>
<evidence type="ECO:0000256" key="10">
    <source>
        <dbReference type="ARBA" id="ARBA00023201"/>
    </source>
</evidence>
<keyword evidence="11 12" id="KW-0407">Ion channel</keyword>
<evidence type="ECO:0000313" key="14">
    <source>
        <dbReference type="Proteomes" id="UP000499080"/>
    </source>
</evidence>
<proteinExistence type="inferred from homology"/>
<dbReference type="PRINTS" id="PR01078">
    <property type="entry name" value="AMINACHANNEL"/>
</dbReference>
<dbReference type="OrthoDB" id="6434276at2759"/>
<dbReference type="Gene3D" id="1.10.287.770">
    <property type="entry name" value="YojJ-like"/>
    <property type="match status" value="1"/>
</dbReference>
<evidence type="ECO:0000256" key="4">
    <source>
        <dbReference type="ARBA" id="ARBA00022461"/>
    </source>
</evidence>
<organism evidence="13 14">
    <name type="scientific">Araneus ventricosus</name>
    <name type="common">Orbweaver spider</name>
    <name type="synonym">Epeira ventricosa</name>
    <dbReference type="NCBI Taxonomy" id="182803"/>
    <lineage>
        <taxon>Eukaryota</taxon>
        <taxon>Metazoa</taxon>
        <taxon>Ecdysozoa</taxon>
        <taxon>Arthropoda</taxon>
        <taxon>Chelicerata</taxon>
        <taxon>Arachnida</taxon>
        <taxon>Araneae</taxon>
        <taxon>Araneomorphae</taxon>
        <taxon>Entelegynae</taxon>
        <taxon>Araneoidea</taxon>
        <taxon>Araneidae</taxon>
        <taxon>Araneus</taxon>
    </lineage>
</organism>
<comment type="caution">
    <text evidence="13">The sequence shown here is derived from an EMBL/GenBank/DDBJ whole genome shotgun (WGS) entry which is preliminary data.</text>
</comment>
<evidence type="ECO:0000313" key="13">
    <source>
        <dbReference type="EMBL" id="GBL76557.1"/>
    </source>
</evidence>
<evidence type="ECO:0000256" key="9">
    <source>
        <dbReference type="ARBA" id="ARBA00023136"/>
    </source>
</evidence>
<sequence>MWIVVFAASFIGGAYKIKVFFDLYWQFPVVMSLSVDQKLYLQFPAISVCNLNRKMREDDLRTGEATRSPLMYSELTSSQFCRQDQNGTKIRNKKNDEVLEFLMKYYEMDKETRFQTGIDPAKFIIKCSFAGRTCSPRQLTYFDSFRYGNCITFNKKLHGVETLHVMSVGIGSGLFMKIGIISSRYLDTTHTRGIKVVIHEPNAIPSPEEEGFILSPGYETLISLKQTVVRRLPYPYKDECIDYEDQGKDSLKSRNNCIRSCIQKQNFEQCGCIDKSLGVMTDLKQCNVTDDTDACCLDRVLDYMSSSGPACNCPLSCKSVYYNGEISRALIKIQKYKPFYPKGIIPGAPGISPEEVAKLRMPRWEDKKFVRREFLRLNIFYSSLERQVYEQQPKFEESELFSYMGNEFGLWLGISLMTFFEVLEKLTSFVKYIIFIVPSPRNWWH</sequence>
<dbReference type="InterPro" id="IPR001873">
    <property type="entry name" value="ENaC"/>
</dbReference>
<evidence type="ECO:0000256" key="6">
    <source>
        <dbReference type="ARBA" id="ARBA00022989"/>
    </source>
</evidence>
<keyword evidence="10 12" id="KW-0739">Sodium transport</keyword>
<dbReference type="GO" id="GO:0005886">
    <property type="term" value="C:plasma membrane"/>
    <property type="evidence" value="ECO:0007669"/>
    <property type="project" value="TreeGrafter"/>
</dbReference>